<keyword evidence="3" id="KW-1185">Reference proteome</keyword>
<evidence type="ECO:0000313" key="2">
    <source>
        <dbReference type="EMBL" id="RJY08298.1"/>
    </source>
</evidence>
<comment type="caution">
    <text evidence="2">The sequence shown here is derived from an EMBL/GenBank/DDBJ whole genome shotgun (WGS) entry which is preliminary data.</text>
</comment>
<dbReference type="Proteomes" id="UP000285232">
    <property type="component" value="Unassembled WGS sequence"/>
</dbReference>
<gene>
    <name evidence="2" type="ORF">D6201_02040</name>
</gene>
<evidence type="ECO:0000313" key="3">
    <source>
        <dbReference type="Proteomes" id="UP000285232"/>
    </source>
</evidence>
<feature type="transmembrane region" description="Helical" evidence="1">
    <location>
        <begin position="43"/>
        <end position="60"/>
    </location>
</feature>
<proteinExistence type="predicted"/>
<reference evidence="2 3" key="1">
    <citation type="journal article" date="2017" name="Int. J. Syst. Evol. Microbiol.">
        <title>Erythrobacter aquimixticola sp. nov., isolated from the junction between the ocean and a freshwater spring.</title>
        <authorList>
            <person name="Park S."/>
            <person name="Jung Y.T."/>
            <person name="Choi S.J."/>
            <person name="Yoon J.H."/>
        </authorList>
    </citation>
    <scope>NUCLEOTIDE SEQUENCE [LARGE SCALE GENOMIC DNA]</scope>
    <source>
        <strain evidence="2 3">JSSK-14</strain>
    </source>
</reference>
<dbReference type="AlphaFoldDB" id="A0A419RR85"/>
<name>A0A419RR85_9SPHN</name>
<protein>
    <submittedName>
        <fullName evidence="2">Uncharacterized protein</fullName>
    </submittedName>
</protein>
<dbReference type="EMBL" id="RAHX01000001">
    <property type="protein sequence ID" value="RJY08298.1"/>
    <property type="molecule type" value="Genomic_DNA"/>
</dbReference>
<organism evidence="2 3">
    <name type="scientific">Aurantiacibacter aquimixticola</name>
    <dbReference type="NCBI Taxonomy" id="1958945"/>
    <lineage>
        <taxon>Bacteria</taxon>
        <taxon>Pseudomonadati</taxon>
        <taxon>Pseudomonadota</taxon>
        <taxon>Alphaproteobacteria</taxon>
        <taxon>Sphingomonadales</taxon>
        <taxon>Erythrobacteraceae</taxon>
        <taxon>Aurantiacibacter</taxon>
    </lineage>
</organism>
<evidence type="ECO:0000256" key="1">
    <source>
        <dbReference type="SAM" id="Phobius"/>
    </source>
</evidence>
<keyword evidence="1" id="KW-1133">Transmembrane helix</keyword>
<keyword evidence="1" id="KW-0812">Transmembrane</keyword>
<accession>A0A419RR85</accession>
<dbReference type="RefSeq" id="WP_120047185.1">
    <property type="nucleotide sequence ID" value="NZ_RAHX01000001.1"/>
</dbReference>
<sequence length="64" mass="6773">MALRALALLLIGLGTVVLTLPYWLPSVAEVRVTGETFARTGQVGGAIIGIGIAVLVVAVFRRRR</sequence>
<keyword evidence="1" id="KW-0472">Membrane</keyword>